<comment type="caution">
    <text evidence="1">The sequence shown here is derived from an EMBL/GenBank/DDBJ whole genome shotgun (WGS) entry which is preliminary data.</text>
</comment>
<name>A0A830FFN3_9EURY</name>
<dbReference type="AlphaFoldDB" id="A0A830FFN3"/>
<gene>
    <name evidence="1" type="ORF">GCM10009039_29940</name>
</gene>
<reference evidence="1" key="1">
    <citation type="journal article" date="2014" name="Int. J. Syst. Evol. Microbiol.">
        <title>Complete genome sequence of Corynebacterium casei LMG S-19264T (=DSM 44701T), isolated from a smear-ripened cheese.</title>
        <authorList>
            <consortium name="US DOE Joint Genome Institute (JGI-PGF)"/>
            <person name="Walter F."/>
            <person name="Albersmeier A."/>
            <person name="Kalinowski J."/>
            <person name="Ruckert C."/>
        </authorList>
    </citation>
    <scope>NUCLEOTIDE SEQUENCE</scope>
    <source>
        <strain evidence="1">JCM 19596</strain>
    </source>
</reference>
<organism evidence="1 2">
    <name type="scientific">Halocalculus aciditolerans</name>
    <dbReference type="NCBI Taxonomy" id="1383812"/>
    <lineage>
        <taxon>Archaea</taxon>
        <taxon>Methanobacteriati</taxon>
        <taxon>Methanobacteriota</taxon>
        <taxon>Stenosarchaea group</taxon>
        <taxon>Halobacteria</taxon>
        <taxon>Halobacteriales</taxon>
        <taxon>Halobacteriaceae</taxon>
        <taxon>Halocalculus</taxon>
    </lineage>
</organism>
<evidence type="ECO:0000313" key="1">
    <source>
        <dbReference type="EMBL" id="GGL69926.1"/>
    </source>
</evidence>
<sequence length="62" mass="7041">MVSRTQTAIAEHEYENVLYVSGKGRISTLRDRLTDLDDVELGSVWLKDRSESGELKYPAPDE</sequence>
<dbReference type="EMBL" id="BMPG01000005">
    <property type="protein sequence ID" value="GGL69926.1"/>
    <property type="molecule type" value="Genomic_DNA"/>
</dbReference>
<evidence type="ECO:0000313" key="2">
    <source>
        <dbReference type="Proteomes" id="UP000607197"/>
    </source>
</evidence>
<accession>A0A830FFN3</accession>
<keyword evidence="2" id="KW-1185">Reference proteome</keyword>
<reference evidence="1" key="2">
    <citation type="submission" date="2020-09" db="EMBL/GenBank/DDBJ databases">
        <authorList>
            <person name="Sun Q."/>
            <person name="Ohkuma M."/>
        </authorList>
    </citation>
    <scope>NUCLEOTIDE SEQUENCE</scope>
    <source>
        <strain evidence="1">JCM 19596</strain>
    </source>
</reference>
<dbReference type="Proteomes" id="UP000607197">
    <property type="component" value="Unassembled WGS sequence"/>
</dbReference>
<proteinExistence type="predicted"/>
<protein>
    <submittedName>
        <fullName evidence="1">Uncharacterized protein</fullName>
    </submittedName>
</protein>